<protein>
    <recommendedName>
        <fullName evidence="2">F-box domain-containing protein</fullName>
    </recommendedName>
</protein>
<evidence type="ECO:0000313" key="4">
    <source>
        <dbReference type="Proteomes" id="UP001493153"/>
    </source>
</evidence>
<dbReference type="EMBL" id="CP062176">
    <property type="protein sequence ID" value="WXK38830.1"/>
    <property type="molecule type" value="Genomic_DNA"/>
</dbReference>
<feature type="domain" description="F-box" evidence="2">
    <location>
        <begin position="53"/>
        <end position="103"/>
    </location>
</feature>
<keyword evidence="4" id="KW-1185">Reference proteome</keyword>
<feature type="region of interest" description="Disordered" evidence="1">
    <location>
        <begin position="29"/>
        <end position="49"/>
    </location>
</feature>
<proteinExistence type="predicted"/>
<gene>
    <name evidence="3" type="ORF">IHE29_05860</name>
</gene>
<reference evidence="3 4" key="1">
    <citation type="submission" date="2020-09" db="EMBL/GenBank/DDBJ databases">
        <title>Genome sequences of Mycetohabitans spp.</title>
        <authorList>
            <person name="Carter M.E."/>
            <person name="Carpenter S.C.D."/>
            <person name="Bogdanove A.J."/>
        </authorList>
    </citation>
    <scope>NUCLEOTIDE SEQUENCE [LARGE SCALE GENOMIC DNA]</scope>
    <source>
        <strain evidence="3 4">B12</strain>
    </source>
</reference>
<organism evidence="3 4">
    <name type="scientific">Mycetohabitans rhizoxinica</name>
    <dbReference type="NCBI Taxonomy" id="412963"/>
    <lineage>
        <taxon>Bacteria</taxon>
        <taxon>Pseudomonadati</taxon>
        <taxon>Pseudomonadota</taxon>
        <taxon>Betaproteobacteria</taxon>
        <taxon>Burkholderiales</taxon>
        <taxon>Burkholderiaceae</taxon>
        <taxon>Mycetohabitans</taxon>
    </lineage>
</organism>
<dbReference type="RefSeq" id="WP_338911440.1">
    <property type="nucleotide sequence ID" value="NZ_CP062176.1"/>
</dbReference>
<accession>A0ABZ2PUQ8</accession>
<evidence type="ECO:0000256" key="1">
    <source>
        <dbReference type="SAM" id="MobiDB-lite"/>
    </source>
</evidence>
<evidence type="ECO:0000259" key="2">
    <source>
        <dbReference type="PROSITE" id="PS50181"/>
    </source>
</evidence>
<dbReference type="InterPro" id="IPR001810">
    <property type="entry name" value="F-box_dom"/>
</dbReference>
<evidence type="ECO:0000313" key="3">
    <source>
        <dbReference type="EMBL" id="WXK38830.1"/>
    </source>
</evidence>
<name>A0ABZ2PUQ8_9BURK</name>
<sequence>MLGLPMDFDLNAALNDYQAYICALEARPTPAASAPPPPQPPSAAWVNSSAKQPTAYQDLPSEVIARIGDYVPVQDVMAFATVDRRTYYAMQTRRLVHSYWQRAKQAVTFQSIHRLLDEMDDTFADPAQYADPLDALCQRLKTLKAGRTRVFKRLFAAAQRIPQDGVQIQKALLLMHRDFTYEREWMELFDFAYALAEQREPGQDNVWPELALGLSNFSIDTPETPHFAQWYDKILARLPSLSVAEQAQIIPTLTLLLDKFSQANPRIPELYTLLHDYALRLPPSHQGASVGALASYVWQLPEAEQSARYAQMRDWALSLPDDQWGVALQRLPEGLGRFSPKRQAQELALLERYLGRVPTAQRTQAAVGLIRSIYFINDTLAKRGWQQGLSLLNGAGEDALWEVLSELRANGMLCRRSNRQWKVAMGEITRFMKANQFSKPAQARIQDSATWLRSEPD</sequence>
<dbReference type="PROSITE" id="PS50181">
    <property type="entry name" value="FBOX"/>
    <property type="match status" value="1"/>
</dbReference>
<dbReference type="Proteomes" id="UP001493153">
    <property type="component" value="Chromosome"/>
</dbReference>